<accession>A0A9N9JM39</accession>
<evidence type="ECO:0000313" key="4">
    <source>
        <dbReference type="Proteomes" id="UP000789759"/>
    </source>
</evidence>
<dbReference type="AlphaFoldDB" id="A0A9N9JM39"/>
<keyword evidence="4" id="KW-1185">Reference proteome</keyword>
<sequence length="395" mass="43292">MKLFLIIVKFYILVNINGVNTFTPPPRAEQAAILIDNEVYFNGGWDGFFVSDFFYLDISKPFNTNNIVWVDLSSIAGRINRTASTACIGSNKNQIIYFSGGAVAVGGNFTSIFDITTQKWSTPETSGNFNATERKFDQCITSGNSIYIYGGYDDLFNMVKLDTSDSNFVWSTYYAGMIAPLGLVGYSATLINNASILYIGGRLYANSWVDLSYNLLDKNTSGNIPYSRSNHGAVFISQYNQILIFYGQPSSSFIALDTLKFTWSSPTISNGGSQYQLIRCTSLLIGAYVLIAFGQDHKSNNFTNDVFLLDVSLKNNYQWSMTFDPTKLLQSISATTDMSSTPTSNILNDSSSVNFGAIIGGTFAGIAGLIIISAVSVIMVKGYGNSLNFISQEET</sequence>
<keyword evidence="2" id="KW-0732">Signal</keyword>
<feature type="signal peptide" evidence="2">
    <location>
        <begin position="1"/>
        <end position="21"/>
    </location>
</feature>
<dbReference type="Gene3D" id="2.120.10.80">
    <property type="entry name" value="Kelch-type beta propeller"/>
    <property type="match status" value="2"/>
</dbReference>
<gene>
    <name evidence="3" type="ORF">CPELLU_LOCUS16763</name>
</gene>
<organism evidence="3 4">
    <name type="scientific">Cetraspora pellucida</name>
    <dbReference type="NCBI Taxonomy" id="1433469"/>
    <lineage>
        <taxon>Eukaryota</taxon>
        <taxon>Fungi</taxon>
        <taxon>Fungi incertae sedis</taxon>
        <taxon>Mucoromycota</taxon>
        <taxon>Glomeromycotina</taxon>
        <taxon>Glomeromycetes</taxon>
        <taxon>Diversisporales</taxon>
        <taxon>Gigasporaceae</taxon>
        <taxon>Cetraspora</taxon>
    </lineage>
</organism>
<keyword evidence="1" id="KW-0812">Transmembrane</keyword>
<dbReference type="SUPFAM" id="SSF50965">
    <property type="entry name" value="Galactose oxidase, central domain"/>
    <property type="match status" value="1"/>
</dbReference>
<reference evidence="3" key="1">
    <citation type="submission" date="2021-06" db="EMBL/GenBank/DDBJ databases">
        <authorList>
            <person name="Kallberg Y."/>
            <person name="Tangrot J."/>
            <person name="Rosling A."/>
        </authorList>
    </citation>
    <scope>NUCLEOTIDE SEQUENCE</scope>
    <source>
        <strain evidence="3">FL966</strain>
    </source>
</reference>
<dbReference type="InterPro" id="IPR015915">
    <property type="entry name" value="Kelch-typ_b-propeller"/>
</dbReference>
<dbReference type="Proteomes" id="UP000789759">
    <property type="component" value="Unassembled WGS sequence"/>
</dbReference>
<proteinExistence type="predicted"/>
<evidence type="ECO:0000256" key="1">
    <source>
        <dbReference type="SAM" id="Phobius"/>
    </source>
</evidence>
<dbReference type="PANTHER" id="PTHR23244:SF471">
    <property type="entry name" value="GUANINE NUCLEOTIDE-BINDING PROTEIN SUBUNIT BETA 1-RELATED"/>
    <property type="match status" value="1"/>
</dbReference>
<feature type="chain" id="PRO_5040372247" evidence="2">
    <location>
        <begin position="22"/>
        <end position="395"/>
    </location>
</feature>
<dbReference type="PANTHER" id="PTHR23244">
    <property type="entry name" value="KELCH REPEAT DOMAIN"/>
    <property type="match status" value="1"/>
</dbReference>
<keyword evidence="1" id="KW-1133">Transmembrane helix</keyword>
<dbReference type="InterPro" id="IPR011043">
    <property type="entry name" value="Gal_Oxase/kelch_b-propeller"/>
</dbReference>
<feature type="non-terminal residue" evidence="3">
    <location>
        <position position="395"/>
    </location>
</feature>
<comment type="caution">
    <text evidence="3">The sequence shown here is derived from an EMBL/GenBank/DDBJ whole genome shotgun (WGS) entry which is preliminary data.</text>
</comment>
<name>A0A9N9JM39_9GLOM</name>
<feature type="transmembrane region" description="Helical" evidence="1">
    <location>
        <begin position="355"/>
        <end position="380"/>
    </location>
</feature>
<dbReference type="Pfam" id="PF24681">
    <property type="entry name" value="Kelch_KLHDC2_KLHL20_DRC7"/>
    <property type="match status" value="1"/>
</dbReference>
<protein>
    <submittedName>
        <fullName evidence="3">3501_t:CDS:1</fullName>
    </submittedName>
</protein>
<keyword evidence="1" id="KW-0472">Membrane</keyword>
<dbReference type="OrthoDB" id="432528at2759"/>
<evidence type="ECO:0000313" key="3">
    <source>
        <dbReference type="EMBL" id="CAG8787081.1"/>
    </source>
</evidence>
<dbReference type="EMBL" id="CAJVQA010025787">
    <property type="protein sequence ID" value="CAG8787081.1"/>
    <property type="molecule type" value="Genomic_DNA"/>
</dbReference>
<evidence type="ECO:0000256" key="2">
    <source>
        <dbReference type="SAM" id="SignalP"/>
    </source>
</evidence>